<dbReference type="InterPro" id="IPR005107">
    <property type="entry name" value="CO_DH_flav_C"/>
</dbReference>
<dbReference type="SUPFAM" id="SSF56176">
    <property type="entry name" value="FAD-binding/transporter-associated domain-like"/>
    <property type="match status" value="1"/>
</dbReference>
<keyword evidence="4" id="KW-1185">Reference proteome</keyword>
<comment type="caution">
    <text evidence="3">The sequence shown here is derived from an EMBL/GenBank/DDBJ whole genome shotgun (WGS) entry which is preliminary data.</text>
</comment>
<dbReference type="InterPro" id="IPR036318">
    <property type="entry name" value="FAD-bd_PCMH-like_sf"/>
</dbReference>
<feature type="domain" description="FAD-binding PCMH-type" evidence="2">
    <location>
        <begin position="1"/>
        <end position="225"/>
    </location>
</feature>
<evidence type="ECO:0000313" key="3">
    <source>
        <dbReference type="EMBL" id="RNF30271.1"/>
    </source>
</evidence>
<evidence type="ECO:0000313" key="4">
    <source>
        <dbReference type="Proteomes" id="UP000283254"/>
    </source>
</evidence>
<accession>A0A422QKC7</accession>
<dbReference type="InterPro" id="IPR002346">
    <property type="entry name" value="Mopterin_DH_FAD-bd"/>
</dbReference>
<name>A0A422QKC7_9BURK</name>
<reference evidence="3" key="1">
    <citation type="submission" date="2014-10" db="EMBL/GenBank/DDBJ databases">
        <title>Massilia sp. genome.</title>
        <authorList>
            <person name="Xu B."/>
            <person name="Dai L."/>
            <person name="Huang Z."/>
        </authorList>
    </citation>
    <scope>NUCLEOTIDE SEQUENCE [LARGE SCALE GENOMIC DNA]</scope>
    <source>
        <strain evidence="3">CFS-1</strain>
    </source>
</reference>
<dbReference type="AlphaFoldDB" id="A0A422QKC7"/>
<dbReference type="Pfam" id="PF00941">
    <property type="entry name" value="FAD_binding_5"/>
    <property type="match status" value="1"/>
</dbReference>
<gene>
    <name evidence="3" type="ORF">NM04_13480</name>
</gene>
<evidence type="ECO:0000259" key="2">
    <source>
        <dbReference type="PROSITE" id="PS51387"/>
    </source>
</evidence>
<dbReference type="PANTHER" id="PTHR42659">
    <property type="entry name" value="XANTHINE DEHYDROGENASE SUBUNIT C-RELATED"/>
    <property type="match status" value="1"/>
</dbReference>
<protein>
    <submittedName>
        <fullName evidence="3">FAD-binding molybdopterin dehydrogenase</fullName>
    </submittedName>
</protein>
<keyword evidence="1" id="KW-0285">Flavoprotein</keyword>
<dbReference type="InterPro" id="IPR036683">
    <property type="entry name" value="CO_DH_flav_C_dom_sf"/>
</dbReference>
<dbReference type="PANTHER" id="PTHR42659:SF9">
    <property type="entry name" value="XANTHINE DEHYDROGENASE FAD-BINDING SUBUNIT XDHB-RELATED"/>
    <property type="match status" value="1"/>
</dbReference>
<dbReference type="Proteomes" id="UP000283254">
    <property type="component" value="Unassembled WGS sequence"/>
</dbReference>
<dbReference type="OrthoDB" id="9814706at2"/>
<organism evidence="3 4">
    <name type="scientific">Massilia aurea</name>
    <dbReference type="NCBI Taxonomy" id="373040"/>
    <lineage>
        <taxon>Bacteria</taxon>
        <taxon>Pseudomonadati</taxon>
        <taxon>Pseudomonadota</taxon>
        <taxon>Betaproteobacteria</taxon>
        <taxon>Burkholderiales</taxon>
        <taxon>Oxalobacteraceae</taxon>
        <taxon>Telluria group</taxon>
        <taxon>Massilia</taxon>
    </lineage>
</organism>
<dbReference type="Gene3D" id="3.30.43.10">
    <property type="entry name" value="Uridine Diphospho-n-acetylenolpyruvylglucosamine Reductase, domain 2"/>
    <property type="match status" value="1"/>
</dbReference>
<dbReference type="PROSITE" id="PS51387">
    <property type="entry name" value="FAD_PCMH"/>
    <property type="match status" value="1"/>
</dbReference>
<dbReference type="InterPro" id="IPR051312">
    <property type="entry name" value="Diverse_Substr_Oxidored"/>
</dbReference>
<dbReference type="Pfam" id="PF03450">
    <property type="entry name" value="CO_deh_flav_C"/>
    <property type="match status" value="1"/>
</dbReference>
<sequence>MRTFAHIRPPSLAEAALAARDATVPSAFLAGGTTLLDLMKLGVLQPQRLIDLGGLRAQFGQVRSDPGALRLGAFARMAEVAAHPEVKAGYPVIAQSLALAASAQLRNMASLGGNVLQRTRCPYFRDPSWSACNRRTPGSGCAALEGANRGHAVLGASQACVATYPGDFAQALVALEASVAIAGPRGSRTIPFAALHLRPGATPHLETGLRPGEIIVEFIVPARPWARRSLYLKIRDRQSYEFALASAAVALDLADGVVRDVRIALGGVASVPWRAQAAEDALRGLRLDAAAAQVAARAAFAGAVPRAHNGFKIALGQATLVRALMQLASMETTA</sequence>
<dbReference type="GO" id="GO:0016491">
    <property type="term" value="F:oxidoreductase activity"/>
    <property type="evidence" value="ECO:0007669"/>
    <property type="project" value="InterPro"/>
</dbReference>
<evidence type="ECO:0000256" key="1">
    <source>
        <dbReference type="ARBA" id="ARBA00022827"/>
    </source>
</evidence>
<dbReference type="Gene3D" id="3.30.465.10">
    <property type="match status" value="2"/>
</dbReference>
<dbReference type="SMART" id="SM01092">
    <property type="entry name" value="CO_deh_flav_C"/>
    <property type="match status" value="1"/>
</dbReference>
<dbReference type="GO" id="GO:0071949">
    <property type="term" value="F:FAD binding"/>
    <property type="evidence" value="ECO:0007669"/>
    <property type="project" value="InterPro"/>
</dbReference>
<proteinExistence type="predicted"/>
<dbReference type="InterPro" id="IPR016169">
    <property type="entry name" value="FAD-bd_PCMH_sub2"/>
</dbReference>
<dbReference type="InterPro" id="IPR016166">
    <property type="entry name" value="FAD-bd_PCMH"/>
</dbReference>
<dbReference type="RefSeq" id="WP_123070026.1">
    <property type="nucleotide sequence ID" value="NZ_JSAB01000125.1"/>
</dbReference>
<dbReference type="Gene3D" id="3.30.390.50">
    <property type="entry name" value="CO dehydrogenase flavoprotein, C-terminal domain"/>
    <property type="match status" value="1"/>
</dbReference>
<keyword evidence="1" id="KW-0274">FAD</keyword>
<dbReference type="InterPro" id="IPR016167">
    <property type="entry name" value="FAD-bd_PCMH_sub1"/>
</dbReference>
<dbReference type="SUPFAM" id="SSF55447">
    <property type="entry name" value="CO dehydrogenase flavoprotein C-terminal domain-like"/>
    <property type="match status" value="1"/>
</dbReference>
<dbReference type="EMBL" id="JSAB01000125">
    <property type="protein sequence ID" value="RNF30271.1"/>
    <property type="molecule type" value="Genomic_DNA"/>
</dbReference>